<feature type="region of interest" description="Disordered" evidence="1">
    <location>
        <begin position="1"/>
        <end position="39"/>
    </location>
</feature>
<dbReference type="Gene3D" id="3.40.50.300">
    <property type="entry name" value="P-loop containing nucleotide triphosphate hydrolases"/>
    <property type="match status" value="1"/>
</dbReference>
<reference evidence="2 3" key="1">
    <citation type="submission" date="2018-04" db="EMBL/GenBank/DDBJ databases">
        <authorList>
            <person name="Zhang X."/>
            <person name="Yuan J."/>
            <person name="Li F."/>
            <person name="Xiang J."/>
        </authorList>
    </citation>
    <scope>NUCLEOTIDE SEQUENCE [LARGE SCALE GENOMIC DNA]</scope>
    <source>
        <tissue evidence="2">Muscle</tissue>
    </source>
</reference>
<dbReference type="InterPro" id="IPR027417">
    <property type="entry name" value="P-loop_NTPase"/>
</dbReference>
<dbReference type="PANTHER" id="PTHR10704">
    <property type="entry name" value="CARBOHYDRATE SULFOTRANSFERASE"/>
    <property type="match status" value="1"/>
</dbReference>
<dbReference type="EMBL" id="QCYY01004634">
    <property type="protein sequence ID" value="ROT60686.1"/>
    <property type="molecule type" value="Genomic_DNA"/>
</dbReference>
<keyword evidence="2" id="KW-0808">Transferase</keyword>
<dbReference type="AlphaFoldDB" id="A0A3R7LVX1"/>
<keyword evidence="3" id="KW-1185">Reference proteome</keyword>
<proteinExistence type="predicted"/>
<comment type="caution">
    <text evidence="2">The sequence shown here is derived from an EMBL/GenBank/DDBJ whole genome shotgun (WGS) entry which is preliminary data.</text>
</comment>
<dbReference type="InterPro" id="IPR051135">
    <property type="entry name" value="Gal/GlcNAc/GalNAc_ST"/>
</dbReference>
<sequence>SSQVKSPGNGTQGQDKVSRVATARPVATPEPPKIRHPPNVLLLSSMGRSGSSFLGGLLNSQPGAFYIFEPLHRLEAWRLVSDVMARQTFKQIVKCNFTGTLLDGLASEPDFAIRTPSAYSCRLTKKNQTCFDAKKLKTACNKLPIKIIKTIRTRVAWLEPLLRDPEANLMVIHLVRDPRPSIISAIEREWNIKPERKCKELEDDLISGLQLDKALPGRYMTVRYEDLCEDPYKMARIIFSFLGYKKLPLSTLSPVCSIRSAPCDISHFFLRIQGVRSKFSYGLSRNLRLALEGGGRTTPVGSKAQYVSVRGLLRIEARSLQARHVQIGFVTFSHSDIRSDTFFPFCQGLSTLTCGLRAAFENELRQVPAPGPGQQLHLAFGCPGSCRSTGGDGHAGRGPSWPFRWPSSWQTDLFSLAWLFTLQDLAPRGQTWQNATLLTAPEHTSLQ</sequence>
<dbReference type="Proteomes" id="UP000283509">
    <property type="component" value="Unassembled WGS sequence"/>
</dbReference>
<evidence type="ECO:0000256" key="1">
    <source>
        <dbReference type="SAM" id="MobiDB-lite"/>
    </source>
</evidence>
<gene>
    <name evidence="2" type="ORF">C7M84_021781</name>
</gene>
<reference evidence="2 3" key="2">
    <citation type="submission" date="2019-01" db="EMBL/GenBank/DDBJ databases">
        <title>The decoding of complex shrimp genome reveals the adaptation for benthos swimmer, frequently molting mechanism and breeding impact on genome.</title>
        <authorList>
            <person name="Sun Y."/>
            <person name="Gao Y."/>
            <person name="Yu Y."/>
        </authorList>
    </citation>
    <scope>NUCLEOTIDE SEQUENCE [LARGE SCALE GENOMIC DNA]</scope>
    <source>
        <tissue evidence="2">Muscle</tissue>
    </source>
</reference>
<dbReference type="PANTHER" id="PTHR10704:SF44">
    <property type="entry name" value="LD35051P-RELATED"/>
    <property type="match status" value="1"/>
</dbReference>
<organism evidence="2 3">
    <name type="scientific">Penaeus vannamei</name>
    <name type="common">Whiteleg shrimp</name>
    <name type="synonym">Litopenaeus vannamei</name>
    <dbReference type="NCBI Taxonomy" id="6689"/>
    <lineage>
        <taxon>Eukaryota</taxon>
        <taxon>Metazoa</taxon>
        <taxon>Ecdysozoa</taxon>
        <taxon>Arthropoda</taxon>
        <taxon>Crustacea</taxon>
        <taxon>Multicrustacea</taxon>
        <taxon>Malacostraca</taxon>
        <taxon>Eumalacostraca</taxon>
        <taxon>Eucarida</taxon>
        <taxon>Decapoda</taxon>
        <taxon>Dendrobranchiata</taxon>
        <taxon>Penaeoidea</taxon>
        <taxon>Penaeidae</taxon>
        <taxon>Penaeus</taxon>
    </lineage>
</organism>
<dbReference type="GO" id="GO:0006044">
    <property type="term" value="P:N-acetylglucosamine metabolic process"/>
    <property type="evidence" value="ECO:0007669"/>
    <property type="project" value="TreeGrafter"/>
</dbReference>
<dbReference type="STRING" id="6689.A0A3R7LVX1"/>
<protein>
    <submittedName>
        <fullName evidence="2">Putative carbohydrate sulfotransferase 5</fullName>
    </submittedName>
</protein>
<accession>A0A3R7LVX1</accession>
<dbReference type="GO" id="GO:0001517">
    <property type="term" value="F:N-acetylglucosamine 6-O-sulfotransferase activity"/>
    <property type="evidence" value="ECO:0007669"/>
    <property type="project" value="TreeGrafter"/>
</dbReference>
<dbReference type="GO" id="GO:0006790">
    <property type="term" value="P:sulfur compound metabolic process"/>
    <property type="evidence" value="ECO:0007669"/>
    <property type="project" value="TreeGrafter"/>
</dbReference>
<feature type="compositionally biased region" description="Polar residues" evidence="1">
    <location>
        <begin position="1"/>
        <end position="15"/>
    </location>
</feature>
<dbReference type="OrthoDB" id="6370549at2759"/>
<evidence type="ECO:0000313" key="3">
    <source>
        <dbReference type="Proteomes" id="UP000283509"/>
    </source>
</evidence>
<evidence type="ECO:0000313" key="2">
    <source>
        <dbReference type="EMBL" id="ROT60686.1"/>
    </source>
</evidence>
<dbReference type="SUPFAM" id="SSF52540">
    <property type="entry name" value="P-loop containing nucleoside triphosphate hydrolases"/>
    <property type="match status" value="1"/>
</dbReference>
<feature type="non-terminal residue" evidence="2">
    <location>
        <position position="1"/>
    </location>
</feature>
<name>A0A3R7LVX1_PENVA</name>
<dbReference type="Pfam" id="PF13469">
    <property type="entry name" value="Sulfotransfer_3"/>
    <property type="match status" value="1"/>
</dbReference>